<sequence>MSTDPRPARRRVELPEFDAQIARRFGMADDVASVILELGRLVLANERLRSGLYAELGLSSHELSALTYVGLQERATPKGLAASLSITTGSTTALIDRMVKADLLTREPHPSDRRSVVLTLAPQGRRAMKVVVQRYVGVAQTALTELDGTLLPGITAMQILSRALSSAEE</sequence>
<keyword evidence="3" id="KW-1185">Reference proteome</keyword>
<dbReference type="GO" id="GO:0006950">
    <property type="term" value="P:response to stress"/>
    <property type="evidence" value="ECO:0007669"/>
    <property type="project" value="TreeGrafter"/>
</dbReference>
<dbReference type="PANTHER" id="PTHR33164:SF87">
    <property type="entry name" value="MULTIPLE ANTIBIOTIC RESISTANCE PROTEIN MARR"/>
    <property type="match status" value="1"/>
</dbReference>
<comment type="caution">
    <text evidence="2">The sequence shown here is derived from an EMBL/GenBank/DDBJ whole genome shotgun (WGS) entry which is preliminary data.</text>
</comment>
<evidence type="ECO:0000259" key="1">
    <source>
        <dbReference type="PROSITE" id="PS50995"/>
    </source>
</evidence>
<feature type="domain" description="HTH marR-type" evidence="1">
    <location>
        <begin position="28"/>
        <end position="165"/>
    </location>
</feature>
<protein>
    <submittedName>
        <fullName evidence="2">MarR family transcriptional regulator</fullName>
    </submittedName>
</protein>
<dbReference type="InterPro" id="IPR000835">
    <property type="entry name" value="HTH_MarR-typ"/>
</dbReference>
<dbReference type="GO" id="GO:0003700">
    <property type="term" value="F:DNA-binding transcription factor activity"/>
    <property type="evidence" value="ECO:0007669"/>
    <property type="project" value="InterPro"/>
</dbReference>
<dbReference type="Pfam" id="PF01047">
    <property type="entry name" value="MarR"/>
    <property type="match status" value="1"/>
</dbReference>
<reference evidence="2" key="1">
    <citation type="submission" date="2020-03" db="EMBL/GenBank/DDBJ databases">
        <title>Draft sequencing of Calidifontibacter sp. DB0510.</title>
        <authorList>
            <person name="Kim D.-U."/>
        </authorList>
    </citation>
    <scope>NUCLEOTIDE SEQUENCE</scope>
    <source>
        <strain evidence="2">DB0510</strain>
    </source>
</reference>
<dbReference type="AlphaFoldDB" id="A0A967B6H3"/>
<dbReference type="Gene3D" id="1.10.10.10">
    <property type="entry name" value="Winged helix-like DNA-binding domain superfamily/Winged helix DNA-binding domain"/>
    <property type="match status" value="1"/>
</dbReference>
<dbReference type="Proteomes" id="UP000744769">
    <property type="component" value="Unassembled WGS sequence"/>
</dbReference>
<dbReference type="EMBL" id="JAAOIV010000008">
    <property type="protein sequence ID" value="NHN56472.1"/>
    <property type="molecule type" value="Genomic_DNA"/>
</dbReference>
<dbReference type="SMART" id="SM00347">
    <property type="entry name" value="HTH_MARR"/>
    <property type="match status" value="1"/>
</dbReference>
<dbReference type="PANTHER" id="PTHR33164">
    <property type="entry name" value="TRANSCRIPTIONAL REGULATOR, MARR FAMILY"/>
    <property type="match status" value="1"/>
</dbReference>
<organism evidence="2 3">
    <name type="scientific">Metallococcus carri</name>
    <dbReference type="NCBI Taxonomy" id="1656884"/>
    <lineage>
        <taxon>Bacteria</taxon>
        <taxon>Bacillati</taxon>
        <taxon>Actinomycetota</taxon>
        <taxon>Actinomycetes</taxon>
        <taxon>Micrococcales</taxon>
        <taxon>Dermacoccaceae</taxon>
        <taxon>Metallococcus</taxon>
    </lineage>
</organism>
<dbReference type="InterPro" id="IPR036388">
    <property type="entry name" value="WH-like_DNA-bd_sf"/>
</dbReference>
<name>A0A967B6H3_9MICO</name>
<dbReference type="SUPFAM" id="SSF46785">
    <property type="entry name" value="Winged helix' DNA-binding domain"/>
    <property type="match status" value="1"/>
</dbReference>
<dbReference type="InterPro" id="IPR036390">
    <property type="entry name" value="WH_DNA-bd_sf"/>
</dbReference>
<dbReference type="PROSITE" id="PS50995">
    <property type="entry name" value="HTH_MARR_2"/>
    <property type="match status" value="1"/>
</dbReference>
<evidence type="ECO:0000313" key="3">
    <source>
        <dbReference type="Proteomes" id="UP000744769"/>
    </source>
</evidence>
<dbReference type="RefSeq" id="WP_166197136.1">
    <property type="nucleotide sequence ID" value="NZ_JAAOIV010000008.1"/>
</dbReference>
<dbReference type="InterPro" id="IPR039422">
    <property type="entry name" value="MarR/SlyA-like"/>
</dbReference>
<accession>A0A967B6H3</accession>
<evidence type="ECO:0000313" key="2">
    <source>
        <dbReference type="EMBL" id="NHN56472.1"/>
    </source>
</evidence>
<proteinExistence type="predicted"/>
<gene>
    <name evidence="2" type="ORF">G9U51_11855</name>
</gene>